<dbReference type="Proteomes" id="UP000054600">
    <property type="component" value="Unassembled WGS sequence"/>
</dbReference>
<comment type="caution">
    <text evidence="1">The sequence shown here is derived from an EMBL/GenBank/DDBJ whole genome shotgun (WGS) entry which is preliminary data.</text>
</comment>
<dbReference type="EMBL" id="LNYW01000033">
    <property type="protein sequence ID" value="KTD62363.1"/>
    <property type="molecule type" value="Genomic_DNA"/>
</dbReference>
<dbReference type="STRING" id="1122169.Lsha_1063"/>
<gene>
    <name evidence="1" type="ORF">Lsha_1063</name>
</gene>
<organism evidence="1 2">
    <name type="scientific">Legionella shakespearei DSM 23087</name>
    <dbReference type="NCBI Taxonomy" id="1122169"/>
    <lineage>
        <taxon>Bacteria</taxon>
        <taxon>Pseudomonadati</taxon>
        <taxon>Pseudomonadota</taxon>
        <taxon>Gammaproteobacteria</taxon>
        <taxon>Legionellales</taxon>
        <taxon>Legionellaceae</taxon>
        <taxon>Legionella</taxon>
    </lineage>
</organism>
<dbReference type="RefSeq" id="WP_018577990.1">
    <property type="nucleotide sequence ID" value="NZ_KB892415.1"/>
</dbReference>
<protein>
    <submittedName>
        <fullName evidence="1">Uncharacterized protein</fullName>
    </submittedName>
</protein>
<proteinExistence type="predicted"/>
<sequence length="170" mass="19269">MRFTHDELLSQIEAYMGKNCPKEEIIERFKKDLETFGALKGVYGVYNNPLTAGALIAYEMAEYVVKHFDELEIDLLHRNILSPDKEMLMTIIFAYAGENNTRDVVIKRLEQELPLLGMIAGVVGNNQASGHAAKEYYMVRYAINHFDDLQDDLVAKGIMTPSASSTMSKW</sequence>
<name>A0A0W0YZS9_9GAMM</name>
<evidence type="ECO:0000313" key="2">
    <source>
        <dbReference type="Proteomes" id="UP000054600"/>
    </source>
</evidence>
<dbReference type="AlphaFoldDB" id="A0A0W0YZS9"/>
<evidence type="ECO:0000313" key="1">
    <source>
        <dbReference type="EMBL" id="KTD62363.1"/>
    </source>
</evidence>
<accession>A0A0W0YZS9</accession>
<reference evidence="1 2" key="1">
    <citation type="submission" date="2015-11" db="EMBL/GenBank/DDBJ databases">
        <title>Genomic analysis of 38 Legionella species identifies large and diverse effector repertoires.</title>
        <authorList>
            <person name="Burstein D."/>
            <person name="Amaro F."/>
            <person name="Zusman T."/>
            <person name="Lifshitz Z."/>
            <person name="Cohen O."/>
            <person name="Gilbert J.A."/>
            <person name="Pupko T."/>
            <person name="Shuman H.A."/>
            <person name="Segal G."/>
        </authorList>
    </citation>
    <scope>NUCLEOTIDE SEQUENCE [LARGE SCALE GENOMIC DNA]</scope>
    <source>
        <strain evidence="1 2">ATCC 49655</strain>
    </source>
</reference>
<dbReference type="PATRIC" id="fig|1122169.6.peg.1227"/>
<keyword evidence="2" id="KW-1185">Reference proteome</keyword>